<dbReference type="GO" id="GO:0035999">
    <property type="term" value="P:tetrahydrofolate interconversion"/>
    <property type="evidence" value="ECO:0007669"/>
    <property type="project" value="UniProtKB-UniPathway"/>
</dbReference>
<keyword evidence="8" id="KW-0520">NAD</keyword>
<evidence type="ECO:0000256" key="4">
    <source>
        <dbReference type="ARBA" id="ARBA00022605"/>
    </source>
</evidence>
<dbReference type="PANTHER" id="PTHR45754">
    <property type="entry name" value="METHYLENETETRAHYDROFOLATE REDUCTASE"/>
    <property type="match status" value="1"/>
</dbReference>
<proteinExistence type="inferred from homology"/>
<evidence type="ECO:0000256" key="11">
    <source>
        <dbReference type="ARBA" id="ARBA00048628"/>
    </source>
</evidence>
<evidence type="ECO:0000256" key="8">
    <source>
        <dbReference type="ARBA" id="ARBA00023027"/>
    </source>
</evidence>
<dbReference type="GO" id="GO:0071949">
    <property type="term" value="F:FAD binding"/>
    <property type="evidence" value="ECO:0007669"/>
    <property type="project" value="TreeGrafter"/>
</dbReference>
<dbReference type="AlphaFoldDB" id="A0A842HKK9"/>
<accession>A0A842HKK9</accession>
<sequence length="289" mass="32101">MLTAGEPVFSVEFYPPKTEEGARQMLRTAKSLSAFRPDFVSITYGAGGSTRERTLEYGELMRDLFHFEVMPHLTCVGHSRDELAAMLERFQQAGFRNIMTLRGDPPKGKTDFQPHPDGLAHASELVAFIRERFPHFCLGVAGYPEKHPEAPSLESDLAHLKHKVDQGADFITTQLFFDNADYFVFVDKCRALGIEKPIIPGILPALSLDQVTKFCGFCQAKLPSGLVRRLEAVAGDEDAERRVGVEWAHEQVKQLLEAGAPGVHLYILNRSASAIDLVQALHNDGILRA</sequence>
<evidence type="ECO:0000256" key="6">
    <source>
        <dbReference type="ARBA" id="ARBA00022827"/>
    </source>
</evidence>
<keyword evidence="6 12" id="KW-0274">FAD</keyword>
<evidence type="ECO:0000256" key="3">
    <source>
        <dbReference type="ARBA" id="ARBA00006743"/>
    </source>
</evidence>
<dbReference type="Proteomes" id="UP000546464">
    <property type="component" value="Unassembled WGS sequence"/>
</dbReference>
<dbReference type="NCBIfam" id="TIGR00676">
    <property type="entry name" value="fadh2"/>
    <property type="match status" value="1"/>
</dbReference>
<dbReference type="CDD" id="cd00537">
    <property type="entry name" value="MTHFR"/>
    <property type="match status" value="1"/>
</dbReference>
<comment type="cofactor">
    <cofactor evidence="1 12">
        <name>FAD</name>
        <dbReference type="ChEBI" id="CHEBI:57692"/>
    </cofactor>
</comment>
<dbReference type="GO" id="GO:0005829">
    <property type="term" value="C:cytosol"/>
    <property type="evidence" value="ECO:0007669"/>
    <property type="project" value="InterPro"/>
</dbReference>
<evidence type="ECO:0000256" key="12">
    <source>
        <dbReference type="RuleBase" id="RU003862"/>
    </source>
</evidence>
<keyword evidence="9" id="KW-0486">Methionine biosynthesis</keyword>
<keyword evidence="5 12" id="KW-0285">Flavoprotein</keyword>
<dbReference type="PANTHER" id="PTHR45754:SF3">
    <property type="entry name" value="METHYLENETETRAHYDROFOLATE REDUCTASE (NADPH)"/>
    <property type="match status" value="1"/>
</dbReference>
<dbReference type="UniPathway" id="UPA00193"/>
<dbReference type="InterPro" id="IPR004620">
    <property type="entry name" value="MTHF_reductase_bac"/>
</dbReference>
<evidence type="ECO:0000256" key="2">
    <source>
        <dbReference type="ARBA" id="ARBA00004777"/>
    </source>
</evidence>
<dbReference type="InterPro" id="IPR003171">
    <property type="entry name" value="Mehydrof_redctse-like"/>
</dbReference>
<evidence type="ECO:0000313" key="13">
    <source>
        <dbReference type="EMBL" id="MBC2596214.1"/>
    </source>
</evidence>
<reference evidence="13 14" key="1">
    <citation type="submission" date="2020-07" db="EMBL/GenBank/DDBJ databases">
        <authorList>
            <person name="Feng X."/>
        </authorList>
    </citation>
    <scope>NUCLEOTIDE SEQUENCE [LARGE SCALE GENOMIC DNA]</scope>
    <source>
        <strain evidence="13 14">JCM31066</strain>
    </source>
</reference>
<dbReference type="EC" id="1.5.1.54" evidence="12"/>
<comment type="pathway">
    <text evidence="10">Amino-acid biosynthesis; L-methionine biosynthesis via de novo pathway.</text>
</comment>
<dbReference type="Gene3D" id="3.20.20.220">
    <property type="match status" value="1"/>
</dbReference>
<evidence type="ECO:0000256" key="10">
    <source>
        <dbReference type="ARBA" id="ARBA00034478"/>
    </source>
</evidence>
<keyword evidence="7 12" id="KW-0560">Oxidoreductase</keyword>
<comment type="pathway">
    <text evidence="2 12">One-carbon metabolism; tetrahydrofolate interconversion.</text>
</comment>
<protein>
    <recommendedName>
        <fullName evidence="12">Methylenetetrahydrofolate reductase</fullName>
        <ecNumber evidence="12">1.5.1.54</ecNumber>
    </recommendedName>
</protein>
<evidence type="ECO:0000256" key="5">
    <source>
        <dbReference type="ARBA" id="ARBA00022630"/>
    </source>
</evidence>
<name>A0A842HKK9_9BACT</name>
<dbReference type="EMBL" id="JACHVB010000063">
    <property type="protein sequence ID" value="MBC2596214.1"/>
    <property type="molecule type" value="Genomic_DNA"/>
</dbReference>
<evidence type="ECO:0000256" key="1">
    <source>
        <dbReference type="ARBA" id="ARBA00001974"/>
    </source>
</evidence>
<keyword evidence="14" id="KW-1185">Reference proteome</keyword>
<comment type="catalytic activity">
    <reaction evidence="11">
        <text>(6S)-5-methyl-5,6,7,8-tetrahydrofolate + NAD(+) = (6R)-5,10-methylene-5,6,7,8-tetrahydrofolate + NADH + H(+)</text>
        <dbReference type="Rhea" id="RHEA:19821"/>
        <dbReference type="ChEBI" id="CHEBI:15378"/>
        <dbReference type="ChEBI" id="CHEBI:15636"/>
        <dbReference type="ChEBI" id="CHEBI:18608"/>
        <dbReference type="ChEBI" id="CHEBI:57540"/>
        <dbReference type="ChEBI" id="CHEBI:57945"/>
        <dbReference type="EC" id="1.5.1.54"/>
    </reaction>
    <physiologicalReaction direction="right-to-left" evidence="11">
        <dbReference type="Rhea" id="RHEA:19823"/>
    </physiologicalReaction>
</comment>
<keyword evidence="4" id="KW-0028">Amino-acid biosynthesis</keyword>
<evidence type="ECO:0000256" key="7">
    <source>
        <dbReference type="ARBA" id="ARBA00023002"/>
    </source>
</evidence>
<dbReference type="SUPFAM" id="SSF51730">
    <property type="entry name" value="FAD-linked oxidoreductase"/>
    <property type="match status" value="1"/>
</dbReference>
<evidence type="ECO:0000313" key="14">
    <source>
        <dbReference type="Proteomes" id="UP000546464"/>
    </source>
</evidence>
<dbReference type="InterPro" id="IPR029041">
    <property type="entry name" value="FAD-linked_oxidoreductase-like"/>
</dbReference>
<gene>
    <name evidence="13" type="primary">metF</name>
    <name evidence="13" type="ORF">H5P28_18250</name>
</gene>
<dbReference type="Pfam" id="PF02219">
    <property type="entry name" value="MTHFR"/>
    <property type="match status" value="1"/>
</dbReference>
<comment type="caution">
    <text evidence="13">The sequence shown here is derived from an EMBL/GenBank/DDBJ whole genome shotgun (WGS) entry which is preliminary data.</text>
</comment>
<dbReference type="GO" id="GO:0106312">
    <property type="term" value="F:methylenetetrahydrofolate reductase (NADH) activity"/>
    <property type="evidence" value="ECO:0007669"/>
    <property type="project" value="UniProtKB-EC"/>
</dbReference>
<comment type="similarity">
    <text evidence="3 12">Belongs to the methylenetetrahydrofolate reductase family.</text>
</comment>
<dbReference type="GO" id="GO:0009086">
    <property type="term" value="P:methionine biosynthetic process"/>
    <property type="evidence" value="ECO:0007669"/>
    <property type="project" value="UniProtKB-KW"/>
</dbReference>
<evidence type="ECO:0000256" key="9">
    <source>
        <dbReference type="ARBA" id="ARBA00023167"/>
    </source>
</evidence>
<organism evidence="13 14">
    <name type="scientific">Ruficoccus amylovorans</name>
    <dbReference type="NCBI Taxonomy" id="1804625"/>
    <lineage>
        <taxon>Bacteria</taxon>
        <taxon>Pseudomonadati</taxon>
        <taxon>Verrucomicrobiota</taxon>
        <taxon>Opitutia</taxon>
        <taxon>Puniceicoccales</taxon>
        <taxon>Cerasicoccaceae</taxon>
        <taxon>Ruficoccus</taxon>
    </lineage>
</organism>